<dbReference type="InterPro" id="IPR036390">
    <property type="entry name" value="WH_DNA-bd_sf"/>
</dbReference>
<dbReference type="InterPro" id="IPR036388">
    <property type="entry name" value="WH-like_DNA-bd_sf"/>
</dbReference>
<evidence type="ECO:0000259" key="4">
    <source>
        <dbReference type="PROSITE" id="PS51077"/>
    </source>
</evidence>
<dbReference type="RefSeq" id="WP_367956499.1">
    <property type="nucleotide sequence ID" value="NZ_JBDPGJ010000006.1"/>
</dbReference>
<dbReference type="SUPFAM" id="SSF46785">
    <property type="entry name" value="Winged helix' DNA-binding domain"/>
    <property type="match status" value="1"/>
</dbReference>
<name>A0ABV3SQY4_9HYPH</name>
<dbReference type="SUPFAM" id="SSF55781">
    <property type="entry name" value="GAF domain-like"/>
    <property type="match status" value="1"/>
</dbReference>
<reference evidence="6 7" key="1">
    <citation type="submission" date="2024-05" db="EMBL/GenBank/DDBJ databases">
        <authorList>
            <person name="Jiang F."/>
        </authorList>
    </citation>
    <scope>NUCLEOTIDE SEQUENCE [LARGE SCALE GENOMIC DNA]</scope>
    <source>
        <strain evidence="6 7">LZ166</strain>
    </source>
</reference>
<dbReference type="PANTHER" id="PTHR30136:SF8">
    <property type="entry name" value="TRANSCRIPTIONAL REGULATORY PROTEIN"/>
    <property type="match status" value="1"/>
</dbReference>
<keyword evidence="1" id="KW-0805">Transcription regulation</keyword>
<dbReference type="Pfam" id="PF09339">
    <property type="entry name" value="HTH_IclR"/>
    <property type="match status" value="1"/>
</dbReference>
<protein>
    <submittedName>
        <fullName evidence="6">IclR family transcriptional regulator</fullName>
    </submittedName>
</protein>
<dbReference type="SMART" id="SM00346">
    <property type="entry name" value="HTH_ICLR"/>
    <property type="match status" value="1"/>
</dbReference>
<accession>A0ABV3SQY4</accession>
<dbReference type="InterPro" id="IPR005471">
    <property type="entry name" value="Tscrpt_reg_IclR_N"/>
</dbReference>
<evidence type="ECO:0000256" key="2">
    <source>
        <dbReference type="ARBA" id="ARBA00023125"/>
    </source>
</evidence>
<comment type="caution">
    <text evidence="6">The sequence shown here is derived from an EMBL/GenBank/DDBJ whole genome shotgun (WGS) entry which is preliminary data.</text>
</comment>
<feature type="domain" description="IclR-ED" evidence="5">
    <location>
        <begin position="79"/>
        <end position="263"/>
    </location>
</feature>
<keyword evidence="2" id="KW-0238">DNA-binding</keyword>
<dbReference type="InterPro" id="IPR050707">
    <property type="entry name" value="HTH_MetabolicPath_Reg"/>
</dbReference>
<proteinExistence type="predicted"/>
<evidence type="ECO:0000313" key="7">
    <source>
        <dbReference type="Proteomes" id="UP001556692"/>
    </source>
</evidence>
<evidence type="ECO:0000256" key="3">
    <source>
        <dbReference type="ARBA" id="ARBA00023163"/>
    </source>
</evidence>
<evidence type="ECO:0000259" key="5">
    <source>
        <dbReference type="PROSITE" id="PS51078"/>
    </source>
</evidence>
<organism evidence="6 7">
    <name type="scientific">Aquibium pacificus</name>
    <dbReference type="NCBI Taxonomy" id="3153579"/>
    <lineage>
        <taxon>Bacteria</taxon>
        <taxon>Pseudomonadati</taxon>
        <taxon>Pseudomonadota</taxon>
        <taxon>Alphaproteobacteria</taxon>
        <taxon>Hyphomicrobiales</taxon>
        <taxon>Phyllobacteriaceae</taxon>
        <taxon>Aquibium</taxon>
    </lineage>
</organism>
<dbReference type="InterPro" id="IPR029016">
    <property type="entry name" value="GAF-like_dom_sf"/>
</dbReference>
<keyword evidence="3" id="KW-0804">Transcription</keyword>
<evidence type="ECO:0000256" key="1">
    <source>
        <dbReference type="ARBA" id="ARBA00023015"/>
    </source>
</evidence>
<feature type="domain" description="HTH iclR-type" evidence="4">
    <location>
        <begin position="18"/>
        <end position="78"/>
    </location>
</feature>
<dbReference type="Gene3D" id="1.10.10.10">
    <property type="entry name" value="Winged helix-like DNA-binding domain superfamily/Winged helix DNA-binding domain"/>
    <property type="match status" value="1"/>
</dbReference>
<gene>
    <name evidence="6" type="ORF">ABGN05_23480</name>
</gene>
<evidence type="ECO:0000313" key="6">
    <source>
        <dbReference type="EMBL" id="MEX0408623.1"/>
    </source>
</evidence>
<sequence length="271" mass="29912">METHEEDDATPERSHHSPRSLLRTLNILEHVARQPDAVSLTQLSQDLGLPKSSVLGMLRTLTEYRYLENASGRYALGPSAHRLAVAILPGFSLVRIARPVLHELADRSGETALLAILDEESGRLVYMDICESERVVRYTVPVGTTRPLYCTAAGRVLLAWQPKEWVERYLEALAAGPEPLEPPLRPDEFWASLEKVRREMVSITQGEYIPEVAGIAAPIFDREGGIVGALALGIPIERSKASGARLIKMTLDAARGLSADYGHTRARWCGK</sequence>
<dbReference type="InterPro" id="IPR014757">
    <property type="entry name" value="Tscrpt_reg_IclR_C"/>
</dbReference>
<dbReference type="Gene3D" id="3.30.450.40">
    <property type="match status" value="1"/>
</dbReference>
<dbReference type="PROSITE" id="PS51078">
    <property type="entry name" value="ICLR_ED"/>
    <property type="match status" value="1"/>
</dbReference>
<dbReference type="Proteomes" id="UP001556692">
    <property type="component" value="Unassembled WGS sequence"/>
</dbReference>
<dbReference type="EMBL" id="JBDPGJ010000006">
    <property type="protein sequence ID" value="MEX0408623.1"/>
    <property type="molecule type" value="Genomic_DNA"/>
</dbReference>
<keyword evidence="7" id="KW-1185">Reference proteome</keyword>
<dbReference type="PROSITE" id="PS51077">
    <property type="entry name" value="HTH_ICLR"/>
    <property type="match status" value="1"/>
</dbReference>
<dbReference type="Pfam" id="PF01614">
    <property type="entry name" value="IclR_C"/>
    <property type="match status" value="1"/>
</dbReference>
<dbReference type="PANTHER" id="PTHR30136">
    <property type="entry name" value="HELIX-TURN-HELIX TRANSCRIPTIONAL REGULATOR, ICLR FAMILY"/>
    <property type="match status" value="1"/>
</dbReference>